<feature type="transmembrane region" description="Helical" evidence="16">
    <location>
        <begin position="384"/>
        <end position="404"/>
    </location>
</feature>
<proteinExistence type="inferred from homology"/>
<accession>A0A7S3GLR2</accession>
<dbReference type="Pfam" id="PF01490">
    <property type="entry name" value="Aa_trans"/>
    <property type="match status" value="1"/>
</dbReference>
<evidence type="ECO:0000256" key="4">
    <source>
        <dbReference type="ARBA" id="ARBA00022692"/>
    </source>
</evidence>
<feature type="compositionally biased region" description="Low complexity" evidence="15">
    <location>
        <begin position="70"/>
        <end position="81"/>
    </location>
</feature>
<feature type="transmembrane region" description="Helical" evidence="16">
    <location>
        <begin position="464"/>
        <end position="486"/>
    </location>
</feature>
<keyword evidence="6" id="KW-0967">Endosome</keyword>
<keyword evidence="7" id="KW-0029">Amino-acid transport</keyword>
<evidence type="ECO:0000256" key="14">
    <source>
        <dbReference type="ARBA" id="ARBA00038442"/>
    </source>
</evidence>
<evidence type="ECO:0000259" key="17">
    <source>
        <dbReference type="Pfam" id="PF01490"/>
    </source>
</evidence>
<evidence type="ECO:0000256" key="9">
    <source>
        <dbReference type="ARBA" id="ARBA00023053"/>
    </source>
</evidence>
<name>A0A7S3GLR2_9EUKA</name>
<feature type="transmembrane region" description="Helical" evidence="16">
    <location>
        <begin position="424"/>
        <end position="444"/>
    </location>
</feature>
<feature type="transmembrane region" description="Helical" evidence="16">
    <location>
        <begin position="160"/>
        <end position="182"/>
    </location>
</feature>
<dbReference type="GO" id="GO:0005765">
    <property type="term" value="C:lysosomal membrane"/>
    <property type="evidence" value="ECO:0007669"/>
    <property type="project" value="UniProtKB-SubCell"/>
</dbReference>
<feature type="transmembrane region" description="Helical" evidence="16">
    <location>
        <begin position="492"/>
        <end position="514"/>
    </location>
</feature>
<dbReference type="AlphaFoldDB" id="A0A7S3GLR2"/>
<evidence type="ECO:0000256" key="16">
    <source>
        <dbReference type="SAM" id="Phobius"/>
    </source>
</evidence>
<evidence type="ECO:0000256" key="11">
    <source>
        <dbReference type="ARBA" id="ARBA00023157"/>
    </source>
</evidence>
<keyword evidence="4 16" id="KW-0812">Transmembrane</keyword>
<feature type="transmembrane region" description="Helical" evidence="16">
    <location>
        <begin position="188"/>
        <end position="209"/>
    </location>
</feature>
<evidence type="ECO:0000313" key="18">
    <source>
        <dbReference type="EMBL" id="CAE0270203.1"/>
    </source>
</evidence>
<feature type="transmembrane region" description="Helical" evidence="16">
    <location>
        <begin position="353"/>
        <end position="372"/>
    </location>
</feature>
<dbReference type="InterPro" id="IPR013057">
    <property type="entry name" value="AA_transpt_TM"/>
</dbReference>
<dbReference type="GO" id="GO:0015179">
    <property type="term" value="F:L-amino acid transmembrane transporter activity"/>
    <property type="evidence" value="ECO:0007669"/>
    <property type="project" value="TreeGrafter"/>
</dbReference>
<evidence type="ECO:0000256" key="1">
    <source>
        <dbReference type="ARBA" id="ARBA00004107"/>
    </source>
</evidence>
<keyword evidence="11" id="KW-1015">Disulfide bond</keyword>
<dbReference type="GO" id="GO:0046872">
    <property type="term" value="F:metal ion binding"/>
    <property type="evidence" value="ECO:0007669"/>
    <property type="project" value="UniProtKB-KW"/>
</dbReference>
<feature type="domain" description="Amino acid transporter transmembrane" evidence="17">
    <location>
        <begin position="159"/>
        <end position="543"/>
    </location>
</feature>
<comment type="subcellular location">
    <subcellularLocation>
        <location evidence="1">Late endosome membrane</location>
        <topology evidence="1">Multi-pass membrane protein</topology>
    </subcellularLocation>
    <subcellularLocation>
        <location evidence="2">Lysosome membrane</location>
        <topology evidence="2">Multi-pass membrane protein</topology>
    </subcellularLocation>
</comment>
<keyword evidence="13" id="KW-0458">Lysosome</keyword>
<feature type="compositionally biased region" description="Polar residues" evidence="15">
    <location>
        <begin position="39"/>
        <end position="59"/>
    </location>
</feature>
<organism evidence="18">
    <name type="scientific">Palpitomonas bilix</name>
    <dbReference type="NCBI Taxonomy" id="652834"/>
    <lineage>
        <taxon>Eukaryota</taxon>
        <taxon>Eukaryota incertae sedis</taxon>
    </lineage>
</organism>
<keyword evidence="9" id="KW-0915">Sodium</keyword>
<keyword evidence="10 16" id="KW-0472">Membrane</keyword>
<keyword evidence="8 16" id="KW-1133">Transmembrane helix</keyword>
<sequence length="586" mass="64192">MSSSSTKEARVASPESLSSNVASDAEEPPLPYTGDESEPISSTDVTETTSLLTVSRSSQGKPWKGKKGVKVVSVKVPGTPKSPGPIATAQATSGRDTPTSPLRKPFVPDRQSHMYHRLNLYRKLSGMAGKKLENIGTPPNHILPSELFGWKISHQKQGSLSTIFSIWNTMIGSSMLMVPWGYGQSGLYPALALTMVIGLYCYYTSRLIVIHGKKYKEFADVCETYIGRWSWYLALIASIIVMTGAIISYDTLLTDSLYSLVVSILVWAGVSESSIHPNVHETGWQPLWAAICVFLIVFPLSNIRKTIFIVKIASSGLIFVFIVMAFVLSRSIKYMTPETITTAEGADMNFGRLSGMLAVSFFIHNAILPIMSNAKNPEKNLRDHAIGFGLVIATYFIMGIVPFLAGQIVMQNFMNIYVDPQDVWAFVARAALFLQLTSILPLLVSIVRTHILGIFATQDSTTKWYSVMLVNFFVVGTATTITIFFPNSPGSVLGYVGSIIGSIYVCALPIAVHLRSLKKEKKLKRISLVLHILLLIFGVFLFTNQYYLKSSVCLHNCTDHGVCNGGVCACTNATFVGDDCSIVVVN</sequence>
<keyword evidence="3" id="KW-0813">Transport</keyword>
<evidence type="ECO:0000256" key="15">
    <source>
        <dbReference type="SAM" id="MobiDB-lite"/>
    </source>
</evidence>
<comment type="similarity">
    <text evidence="14">Belongs to the amino acid/polyamine transporter 2 family. SLC38A9 subfamily.</text>
</comment>
<dbReference type="EMBL" id="HBIB01049361">
    <property type="protein sequence ID" value="CAE0270203.1"/>
    <property type="molecule type" value="Transcribed_RNA"/>
</dbReference>
<dbReference type="PANTHER" id="PTHR22950">
    <property type="entry name" value="AMINO ACID TRANSPORTER"/>
    <property type="match status" value="1"/>
</dbReference>
<evidence type="ECO:0000256" key="12">
    <source>
        <dbReference type="ARBA" id="ARBA00023180"/>
    </source>
</evidence>
<evidence type="ECO:0000256" key="3">
    <source>
        <dbReference type="ARBA" id="ARBA00022448"/>
    </source>
</evidence>
<protein>
    <recommendedName>
        <fullName evidence="17">Amino acid transporter transmembrane domain-containing protein</fullName>
    </recommendedName>
</protein>
<feature type="transmembrane region" description="Helical" evidence="16">
    <location>
        <begin position="308"/>
        <end position="328"/>
    </location>
</feature>
<evidence type="ECO:0000256" key="10">
    <source>
        <dbReference type="ARBA" id="ARBA00023136"/>
    </source>
</evidence>
<feature type="transmembrane region" description="Helical" evidence="16">
    <location>
        <begin position="283"/>
        <end position="301"/>
    </location>
</feature>
<reference evidence="18" key="1">
    <citation type="submission" date="2021-01" db="EMBL/GenBank/DDBJ databases">
        <authorList>
            <person name="Corre E."/>
            <person name="Pelletier E."/>
            <person name="Niang G."/>
            <person name="Scheremetjew M."/>
            <person name="Finn R."/>
            <person name="Kale V."/>
            <person name="Holt S."/>
            <person name="Cochrane G."/>
            <person name="Meng A."/>
            <person name="Brown T."/>
            <person name="Cohen L."/>
        </authorList>
    </citation>
    <scope>NUCLEOTIDE SEQUENCE</scope>
    <source>
        <strain evidence="18">NIES-2562</strain>
    </source>
</reference>
<evidence type="ECO:0000256" key="8">
    <source>
        <dbReference type="ARBA" id="ARBA00022989"/>
    </source>
</evidence>
<evidence type="ECO:0000256" key="5">
    <source>
        <dbReference type="ARBA" id="ARBA00022723"/>
    </source>
</evidence>
<keyword evidence="12" id="KW-0325">Glycoprotein</keyword>
<gene>
    <name evidence="18" type="ORF">PBIL07802_LOCUS32558</name>
</gene>
<feature type="region of interest" description="Disordered" evidence="15">
    <location>
        <begin position="1"/>
        <end position="107"/>
    </location>
</feature>
<feature type="compositionally biased region" description="Polar residues" evidence="15">
    <location>
        <begin position="89"/>
        <end position="100"/>
    </location>
</feature>
<dbReference type="GO" id="GO:0031902">
    <property type="term" value="C:late endosome membrane"/>
    <property type="evidence" value="ECO:0007669"/>
    <property type="project" value="UniProtKB-SubCell"/>
</dbReference>
<evidence type="ECO:0000256" key="2">
    <source>
        <dbReference type="ARBA" id="ARBA00004155"/>
    </source>
</evidence>
<dbReference type="PANTHER" id="PTHR22950:SF244">
    <property type="entry name" value="NEUTRAL AMINO ACID TRANSPORTER 9"/>
    <property type="match status" value="1"/>
</dbReference>
<keyword evidence="5" id="KW-0479">Metal-binding</keyword>
<evidence type="ECO:0000256" key="6">
    <source>
        <dbReference type="ARBA" id="ARBA00022753"/>
    </source>
</evidence>
<feature type="transmembrane region" description="Helical" evidence="16">
    <location>
        <begin position="229"/>
        <end position="249"/>
    </location>
</feature>
<feature type="transmembrane region" description="Helical" evidence="16">
    <location>
        <begin position="526"/>
        <end position="548"/>
    </location>
</feature>
<evidence type="ECO:0000256" key="13">
    <source>
        <dbReference type="ARBA" id="ARBA00023228"/>
    </source>
</evidence>
<evidence type="ECO:0000256" key="7">
    <source>
        <dbReference type="ARBA" id="ARBA00022970"/>
    </source>
</evidence>